<comment type="function">
    <text evidence="11">Mediates influx of magnesium ions. Alternates between open and closed states. Activated by low cytoplasmic Mg(2+) levels. Inactive when cytoplasmic Mg(2+) levels are high.</text>
</comment>
<keyword evidence="4" id="KW-1003">Cell membrane</keyword>
<evidence type="ECO:0000256" key="9">
    <source>
        <dbReference type="ARBA" id="ARBA00023136"/>
    </source>
</evidence>
<dbReference type="Proteomes" id="UP000280881">
    <property type="component" value="Unassembled WGS sequence"/>
</dbReference>
<keyword evidence="9 12" id="KW-0472">Membrane</keyword>
<proteinExistence type="inferred from homology"/>
<dbReference type="Gene3D" id="1.20.58.340">
    <property type="entry name" value="Magnesium transport protein CorA, transmembrane region"/>
    <property type="match status" value="2"/>
</dbReference>
<accession>A0A420W6K9</accession>
<dbReference type="SUPFAM" id="SSF143865">
    <property type="entry name" value="CorA soluble domain-like"/>
    <property type="match status" value="1"/>
</dbReference>
<keyword evidence="6" id="KW-0460">Magnesium</keyword>
<evidence type="ECO:0000313" key="14">
    <source>
        <dbReference type="Proteomes" id="UP000280881"/>
    </source>
</evidence>
<reference evidence="13 14" key="1">
    <citation type="submission" date="2018-10" db="EMBL/GenBank/DDBJ databases">
        <title>Genomic Encyclopedia of Type Strains, Phase IV (KMG-IV): sequencing the most valuable type-strain genomes for metagenomic binning, comparative biology and taxonomic classification.</title>
        <authorList>
            <person name="Goeker M."/>
        </authorList>
    </citation>
    <scope>NUCLEOTIDE SEQUENCE [LARGE SCALE GENOMIC DNA]</scope>
    <source>
        <strain evidence="13 14">DSM 15521</strain>
    </source>
</reference>
<dbReference type="CDD" id="cd12822">
    <property type="entry name" value="TmCorA-like"/>
    <property type="match status" value="1"/>
</dbReference>
<evidence type="ECO:0000256" key="2">
    <source>
        <dbReference type="ARBA" id="ARBA00009765"/>
    </source>
</evidence>
<dbReference type="AlphaFoldDB" id="A0A420W6K9"/>
<dbReference type="RefSeq" id="WP_121171003.1">
    <property type="nucleotide sequence ID" value="NZ_RBIE01000002.1"/>
</dbReference>
<evidence type="ECO:0000256" key="10">
    <source>
        <dbReference type="ARBA" id="ARBA00034269"/>
    </source>
</evidence>
<evidence type="ECO:0000256" key="1">
    <source>
        <dbReference type="ARBA" id="ARBA00004651"/>
    </source>
</evidence>
<evidence type="ECO:0000256" key="8">
    <source>
        <dbReference type="ARBA" id="ARBA00023065"/>
    </source>
</evidence>
<comment type="caution">
    <text evidence="13">The sequence shown here is derived from an EMBL/GenBank/DDBJ whole genome shotgun (WGS) entry which is preliminary data.</text>
</comment>
<evidence type="ECO:0000313" key="13">
    <source>
        <dbReference type="EMBL" id="RKQ61723.1"/>
    </source>
</evidence>
<dbReference type="GO" id="GO:0015087">
    <property type="term" value="F:cobalt ion transmembrane transporter activity"/>
    <property type="evidence" value="ECO:0007669"/>
    <property type="project" value="TreeGrafter"/>
</dbReference>
<dbReference type="PANTHER" id="PTHR46494">
    <property type="entry name" value="CORA FAMILY METAL ION TRANSPORTER (EUROFUNG)"/>
    <property type="match status" value="1"/>
</dbReference>
<keyword evidence="7 12" id="KW-1133">Transmembrane helix</keyword>
<evidence type="ECO:0000256" key="5">
    <source>
        <dbReference type="ARBA" id="ARBA00022692"/>
    </source>
</evidence>
<dbReference type="FunFam" id="1.20.58.340:FF:000004">
    <property type="entry name" value="Magnesium transport protein CorA"/>
    <property type="match status" value="1"/>
</dbReference>
<dbReference type="InterPro" id="IPR002523">
    <property type="entry name" value="MgTranspt_CorA/ZnTranspt_ZntB"/>
</dbReference>
<dbReference type="GO" id="GO:0015095">
    <property type="term" value="F:magnesium ion transmembrane transporter activity"/>
    <property type="evidence" value="ECO:0007669"/>
    <property type="project" value="TreeGrafter"/>
</dbReference>
<dbReference type="SUPFAM" id="SSF144083">
    <property type="entry name" value="Magnesium transport protein CorA, transmembrane region"/>
    <property type="match status" value="1"/>
</dbReference>
<dbReference type="EMBL" id="RBIE01000002">
    <property type="protein sequence ID" value="RKQ61723.1"/>
    <property type="molecule type" value="Genomic_DNA"/>
</dbReference>
<keyword evidence="5 12" id="KW-0812">Transmembrane</keyword>
<evidence type="ECO:0000256" key="4">
    <source>
        <dbReference type="ARBA" id="ARBA00022475"/>
    </source>
</evidence>
<evidence type="ECO:0000256" key="6">
    <source>
        <dbReference type="ARBA" id="ARBA00022842"/>
    </source>
</evidence>
<feature type="transmembrane region" description="Helical" evidence="12">
    <location>
        <begin position="293"/>
        <end position="313"/>
    </location>
</feature>
<organism evidence="13 14">
    <name type="scientific">Thermovibrio guaymasensis</name>
    <dbReference type="NCBI Taxonomy" id="240167"/>
    <lineage>
        <taxon>Bacteria</taxon>
        <taxon>Pseudomonadati</taxon>
        <taxon>Aquificota</taxon>
        <taxon>Aquificia</taxon>
        <taxon>Desulfurobacteriales</taxon>
        <taxon>Desulfurobacteriaceae</taxon>
        <taxon>Thermovibrio</taxon>
    </lineage>
</organism>
<dbReference type="PANTHER" id="PTHR46494:SF1">
    <property type="entry name" value="CORA FAMILY METAL ION TRANSPORTER (EUROFUNG)"/>
    <property type="match status" value="1"/>
</dbReference>
<dbReference type="GO" id="GO:0005886">
    <property type="term" value="C:plasma membrane"/>
    <property type="evidence" value="ECO:0007669"/>
    <property type="project" value="UniProtKB-SubCell"/>
</dbReference>
<keyword evidence="8" id="KW-0406">Ion transport</keyword>
<dbReference type="GO" id="GO:0000287">
    <property type="term" value="F:magnesium ion binding"/>
    <property type="evidence" value="ECO:0007669"/>
    <property type="project" value="TreeGrafter"/>
</dbReference>
<evidence type="ECO:0000256" key="12">
    <source>
        <dbReference type="SAM" id="Phobius"/>
    </source>
</evidence>
<dbReference type="InterPro" id="IPR045863">
    <property type="entry name" value="CorA_TM1_TM2"/>
</dbReference>
<comment type="similarity">
    <text evidence="2">Belongs to the CorA metal ion transporter (MIT) (TC 1.A.35) family.</text>
</comment>
<keyword evidence="14" id="KW-1185">Reference proteome</keyword>
<evidence type="ECO:0000256" key="7">
    <source>
        <dbReference type="ARBA" id="ARBA00022989"/>
    </source>
</evidence>
<dbReference type="OrthoDB" id="9803416at2"/>
<dbReference type="GO" id="GO:0050897">
    <property type="term" value="F:cobalt ion binding"/>
    <property type="evidence" value="ECO:0007669"/>
    <property type="project" value="TreeGrafter"/>
</dbReference>
<gene>
    <name evidence="13" type="ORF">C7457_1167</name>
</gene>
<keyword evidence="3" id="KW-0813">Transport</keyword>
<evidence type="ECO:0000256" key="3">
    <source>
        <dbReference type="ARBA" id="ARBA00022448"/>
    </source>
</evidence>
<protein>
    <submittedName>
        <fullName evidence="13">Magnesium transporter</fullName>
    </submittedName>
</protein>
<evidence type="ECO:0000256" key="11">
    <source>
        <dbReference type="ARBA" id="ARBA00045497"/>
    </source>
</evidence>
<comment type="catalytic activity">
    <reaction evidence="10">
        <text>Mg(2+)(in) = Mg(2+)(out)</text>
        <dbReference type="Rhea" id="RHEA:29827"/>
        <dbReference type="ChEBI" id="CHEBI:18420"/>
    </reaction>
</comment>
<dbReference type="InterPro" id="IPR045861">
    <property type="entry name" value="CorA_cytoplasmic_dom"/>
</dbReference>
<name>A0A420W6K9_9BACT</name>
<comment type="subcellular location">
    <subcellularLocation>
        <location evidence="1">Cell membrane</location>
        <topology evidence="1">Multi-pass membrane protein</topology>
    </subcellularLocation>
</comment>
<sequence length="319" mass="37308">MENVAWLVVPSGKTLTTVTSPISALIENPTFLKKRPIWIHLRRIDEQAEELLSKEFKVNELSIEDCKTEERSKIENFDSYIFFLLVYYDGGISRQKKLCIFWGKDFIVTIGSRRLFEEAKKELSLEDEPFKEGTEKVLWIISSIITEKFKQVTDILEEQADDIEAKVFKEQNPELLEDISDLSYEILTLRRALKQIRDSFKLGMSYCGKFSSPENVHYFRDLLDEISILYDRAETLHEFIQNVLNVFSSLVSFKLNEIMKTLTIFVAVLEPLMFISSFYGMNVENLPLAQKSYGIAVISLFMFLISVSLIYYFKRKRWI</sequence>
<dbReference type="Gene3D" id="3.30.460.20">
    <property type="entry name" value="CorA soluble domain-like"/>
    <property type="match status" value="1"/>
</dbReference>
<dbReference type="Pfam" id="PF01544">
    <property type="entry name" value="CorA"/>
    <property type="match status" value="1"/>
</dbReference>
<feature type="transmembrane region" description="Helical" evidence="12">
    <location>
        <begin position="262"/>
        <end position="281"/>
    </location>
</feature>